<sequence length="181" mass="19191">MSEALSCMPAPSRALADAQPVRPLDAADRARAQFVGSSFPAYQARWEALRSKGFSWNWAAFCFGPGWLAYRKMPVPCAALLGFVMFETSLEQIASVPASITAAIYLLMAIGFGVSGDRLYRYHVDSSVRLITGSGSAPAAVDAELIHKGGTSLCHAMGFVMLLVAVLVAIVVVLAEPAALP</sequence>
<reference evidence="2 3" key="1">
    <citation type="submission" date="2024-07" db="EMBL/GenBank/DDBJ databases">
        <title>Uliginosibacterium paludis KCTC:42655.</title>
        <authorList>
            <person name="Kim M.K."/>
        </authorList>
    </citation>
    <scope>NUCLEOTIDE SEQUENCE [LARGE SCALE GENOMIC DNA]</scope>
    <source>
        <strain evidence="2 3">KCTC 42655</strain>
    </source>
</reference>
<name>A0ABV2CNA3_9RHOO</name>
<dbReference type="Pfam" id="PF10947">
    <property type="entry name" value="DUF2628"/>
    <property type="match status" value="1"/>
</dbReference>
<accession>A0ABV2CNA3</accession>
<organism evidence="2 3">
    <name type="scientific">Uliginosibacterium paludis</name>
    <dbReference type="NCBI Taxonomy" id="1615952"/>
    <lineage>
        <taxon>Bacteria</taxon>
        <taxon>Pseudomonadati</taxon>
        <taxon>Pseudomonadota</taxon>
        <taxon>Betaproteobacteria</taxon>
        <taxon>Rhodocyclales</taxon>
        <taxon>Zoogloeaceae</taxon>
        <taxon>Uliginosibacterium</taxon>
    </lineage>
</organism>
<protein>
    <submittedName>
        <fullName evidence="2">DUF2628 domain-containing protein</fullName>
    </submittedName>
</protein>
<evidence type="ECO:0000256" key="1">
    <source>
        <dbReference type="SAM" id="Phobius"/>
    </source>
</evidence>
<evidence type="ECO:0000313" key="2">
    <source>
        <dbReference type="EMBL" id="MET1489384.1"/>
    </source>
</evidence>
<dbReference type="InterPro" id="IPR024399">
    <property type="entry name" value="DUF2628"/>
</dbReference>
<dbReference type="Proteomes" id="UP001548590">
    <property type="component" value="Unassembled WGS sequence"/>
</dbReference>
<keyword evidence="1" id="KW-0812">Transmembrane</keyword>
<dbReference type="RefSeq" id="WP_345925581.1">
    <property type="nucleotide sequence ID" value="NZ_JBDIVF010000002.1"/>
</dbReference>
<gene>
    <name evidence="2" type="ORF">ABVT11_06065</name>
</gene>
<proteinExistence type="predicted"/>
<keyword evidence="1" id="KW-0472">Membrane</keyword>
<feature type="transmembrane region" description="Helical" evidence="1">
    <location>
        <begin position="93"/>
        <end position="114"/>
    </location>
</feature>
<keyword evidence="1" id="KW-1133">Transmembrane helix</keyword>
<dbReference type="EMBL" id="JBEWLZ010000003">
    <property type="protein sequence ID" value="MET1489384.1"/>
    <property type="molecule type" value="Genomic_DNA"/>
</dbReference>
<comment type="caution">
    <text evidence="2">The sequence shown here is derived from an EMBL/GenBank/DDBJ whole genome shotgun (WGS) entry which is preliminary data.</text>
</comment>
<keyword evidence="3" id="KW-1185">Reference proteome</keyword>
<evidence type="ECO:0000313" key="3">
    <source>
        <dbReference type="Proteomes" id="UP001548590"/>
    </source>
</evidence>
<feature type="transmembrane region" description="Helical" evidence="1">
    <location>
        <begin position="153"/>
        <end position="175"/>
    </location>
</feature>